<accession>F8AUS2</accession>
<name>F8AUS2_9ACTN</name>
<dbReference type="AlphaFoldDB" id="F8AUS2"/>
<dbReference type="HOGENOM" id="CLU_3153115_0_0_11"/>
<evidence type="ECO:0000313" key="2">
    <source>
        <dbReference type="Proteomes" id="UP000001549"/>
    </source>
</evidence>
<dbReference type="STRING" id="656024.FsymDg_0586"/>
<gene>
    <name evidence="1" type="ordered locus">FsymDg_0586</name>
</gene>
<organism evidence="1 2">
    <name type="scientific">Candidatus Protofrankia datiscae</name>
    <dbReference type="NCBI Taxonomy" id="2716812"/>
    <lineage>
        <taxon>Bacteria</taxon>
        <taxon>Bacillati</taxon>
        <taxon>Actinomycetota</taxon>
        <taxon>Actinomycetes</taxon>
        <taxon>Frankiales</taxon>
        <taxon>Frankiaceae</taxon>
        <taxon>Protofrankia</taxon>
    </lineage>
</organism>
<proteinExistence type="predicted"/>
<protein>
    <submittedName>
        <fullName evidence="1">Uncharacterized protein</fullName>
    </submittedName>
</protein>
<reference evidence="1 2" key="1">
    <citation type="submission" date="2011-05" db="EMBL/GenBank/DDBJ databases">
        <title>Complete sequence of chromosome of Frankia symbiont of Datisca glomerata.</title>
        <authorList>
            <consortium name="US DOE Joint Genome Institute"/>
            <person name="Lucas S."/>
            <person name="Han J."/>
            <person name="Lapidus A."/>
            <person name="Cheng J.-F."/>
            <person name="Goodwin L."/>
            <person name="Pitluck S."/>
            <person name="Peters L."/>
            <person name="Mikhailova N."/>
            <person name="Chertkov O."/>
            <person name="Teshima H."/>
            <person name="Han C."/>
            <person name="Tapia R."/>
            <person name="Land M."/>
            <person name="Hauser L."/>
            <person name="Kyrpides N."/>
            <person name="Ivanova N."/>
            <person name="Pagani I."/>
            <person name="Berry A."/>
            <person name="Pawlowski K."/>
            <person name="Persson T."/>
            <person name="Vanden Heuvel B."/>
            <person name="Benson D."/>
            <person name="Woyke T."/>
        </authorList>
    </citation>
    <scope>NUCLEOTIDE SEQUENCE [LARGE SCALE GENOMIC DNA]</scope>
    <source>
        <strain evidence="2">4085684</strain>
    </source>
</reference>
<dbReference type="KEGG" id="fsy:FsymDg_0586"/>
<keyword evidence="2" id="KW-1185">Reference proteome</keyword>
<dbReference type="EMBL" id="CP002801">
    <property type="protein sequence ID" value="AEH08116.1"/>
    <property type="molecule type" value="Genomic_DNA"/>
</dbReference>
<dbReference type="Proteomes" id="UP000001549">
    <property type="component" value="Chromosome"/>
</dbReference>
<evidence type="ECO:0000313" key="1">
    <source>
        <dbReference type="EMBL" id="AEH08116.1"/>
    </source>
</evidence>
<sequence>MRRFAGGESMIVSLLARRGRDAGRAAVIDGSCRRQDLPCTNPDLVWAG</sequence>